<dbReference type="EMBL" id="MN552380">
    <property type="protein sequence ID" value="QGZ98411.1"/>
    <property type="molecule type" value="Genomic_RNA"/>
</dbReference>
<dbReference type="Pfam" id="PF00680">
    <property type="entry name" value="RdRP_1"/>
    <property type="match status" value="1"/>
</dbReference>
<evidence type="ECO:0000259" key="6">
    <source>
        <dbReference type="PROSITE" id="PS50507"/>
    </source>
</evidence>
<dbReference type="GO" id="GO:0006351">
    <property type="term" value="P:DNA-templated transcription"/>
    <property type="evidence" value="ECO:0007669"/>
    <property type="project" value="InterPro"/>
</dbReference>
<keyword evidence="2" id="KW-0808">Transferase</keyword>
<dbReference type="InterPro" id="IPR043502">
    <property type="entry name" value="DNA/RNA_pol_sf"/>
</dbReference>
<dbReference type="GO" id="GO:0003968">
    <property type="term" value="F:RNA-directed RNA polymerase activity"/>
    <property type="evidence" value="ECO:0007669"/>
    <property type="project" value="UniProtKB-KW"/>
</dbReference>
<dbReference type="InterPro" id="IPR001205">
    <property type="entry name" value="RNA-dir_pol_C"/>
</dbReference>
<reference evidence="7" key="1">
    <citation type="journal article" date="2020" name="Virus Evol.">
        <title>Analysis of the virome associated to grapevine downy mildew lesions reveals new mycovirus lineages.</title>
        <authorList>
            <person name="Chiapello M."/>
            <person name="Rodriguez-Romero J."/>
            <person name="Ayllon M.A."/>
            <person name="Turina M."/>
        </authorList>
    </citation>
    <scope>NUCLEOTIDE SEQUENCE</scope>
    <source>
        <strain evidence="7">DMS6_DN31480</strain>
    </source>
</reference>
<dbReference type="GO" id="GO:0003723">
    <property type="term" value="F:RNA binding"/>
    <property type="evidence" value="ECO:0007669"/>
    <property type="project" value="InterPro"/>
</dbReference>
<protein>
    <submittedName>
        <fullName evidence="7">RNA dependent RNA polymerase</fullName>
    </submittedName>
</protein>
<keyword evidence="5" id="KW-0693">Viral RNA replication</keyword>
<evidence type="ECO:0000256" key="5">
    <source>
        <dbReference type="ARBA" id="ARBA00022953"/>
    </source>
</evidence>
<dbReference type="GO" id="GO:0039694">
    <property type="term" value="P:viral RNA genome replication"/>
    <property type="evidence" value="ECO:0007669"/>
    <property type="project" value="InterPro"/>
</dbReference>
<feature type="domain" description="RdRp catalytic" evidence="6">
    <location>
        <begin position="234"/>
        <end position="367"/>
    </location>
</feature>
<name>A0A6B9KNS1_9VIRU</name>
<accession>A0A6B9KNS1</accession>
<dbReference type="Gene3D" id="3.30.70.270">
    <property type="match status" value="1"/>
</dbReference>
<evidence type="ECO:0000256" key="4">
    <source>
        <dbReference type="ARBA" id="ARBA00022741"/>
    </source>
</evidence>
<dbReference type="GO" id="GO:0000166">
    <property type="term" value="F:nucleotide binding"/>
    <property type="evidence" value="ECO:0007669"/>
    <property type="project" value="UniProtKB-KW"/>
</dbReference>
<dbReference type="InterPro" id="IPR043128">
    <property type="entry name" value="Rev_trsase/Diguanyl_cyclase"/>
</dbReference>
<evidence type="ECO:0000313" key="7">
    <source>
        <dbReference type="EMBL" id="QGZ98411.1"/>
    </source>
</evidence>
<organism evidence="7">
    <name type="scientific">Plasmopara viticola lesion associated Partiti-like 1</name>
    <dbReference type="NCBI Taxonomy" id="2689983"/>
    <lineage>
        <taxon>Viruses</taxon>
        <taxon>Riboviria</taxon>
        <taxon>Orthornavirae</taxon>
        <taxon>Pisuviricota</taxon>
        <taxon>Duplopiviricetes</taxon>
        <taxon>Durnavirales</taxon>
        <taxon>Partitiviridae</taxon>
    </lineage>
</organism>
<keyword evidence="4" id="KW-0547">Nucleotide-binding</keyword>
<dbReference type="InterPro" id="IPR007094">
    <property type="entry name" value="RNA-dir_pol_PSvirus"/>
</dbReference>
<evidence type="ECO:0000256" key="2">
    <source>
        <dbReference type="ARBA" id="ARBA00022679"/>
    </source>
</evidence>
<sequence>MTLKSLAKGRRFRLSDQIANIDKYARDALYRVSIDHGLSKDFLHVCKEWHRPIPDIHSLRTAVLGYGCQDPDRCLDPVYFSILKQTMDEFRPSKKLIPHTLGAVVDISDFPRTRSPGFPWNTQGYKTKEEVLRSPEARGYIQREWDSIGRGVGWKLPDVQAFHRTVVSPKSKQKVRLTWGFPVDVIAEEARWFYPMWSHVKSVSQTAGTCYGVGLEIGLGGIQYLQDQMVTTGYNALCGDFSQFDSTVPGWLIRDVFAHMSDWFDFEHVIDREGIVWDVNPNKTVRRWKAMVSYFLSCSIRLPNGERFKKSKGVPSGSMFTNFIDTICNAVATRYACMQASGRLPLRDYYYGDDSCVMIKGLNVTKFADVLESTFGLKLNMDKTIYTCNPRNIHWLGYYAREGLPKRELDFLLASSVYPEKKIVHPVESCARLLGQLYSTMDPQLASIFWLALEHIRKRANLTVQAVEQFAKMNISKALKFLTVLGLSPSELELPIASPDPFSLTGLRINNVLPRSPSKRLNGMFDRHLLTEVGAPESYANTHIRRMNFYLFYDYYGFCRDEETSWSRLYTRSLL</sequence>
<keyword evidence="1" id="KW-0696">RNA-directed RNA polymerase</keyword>
<dbReference type="SUPFAM" id="SSF56672">
    <property type="entry name" value="DNA/RNA polymerases"/>
    <property type="match status" value="1"/>
</dbReference>
<evidence type="ECO:0000256" key="1">
    <source>
        <dbReference type="ARBA" id="ARBA00022484"/>
    </source>
</evidence>
<dbReference type="PROSITE" id="PS50507">
    <property type="entry name" value="RDRP_SSRNA_POS"/>
    <property type="match status" value="1"/>
</dbReference>
<keyword evidence="3" id="KW-0548">Nucleotidyltransferase</keyword>
<proteinExistence type="predicted"/>
<evidence type="ECO:0000256" key="3">
    <source>
        <dbReference type="ARBA" id="ARBA00022695"/>
    </source>
</evidence>